<dbReference type="OrthoDB" id="377141at2759"/>
<evidence type="ECO:0000256" key="1">
    <source>
        <dbReference type="SAM" id="Coils"/>
    </source>
</evidence>
<proteinExistence type="predicted"/>
<protein>
    <submittedName>
        <fullName evidence="2">Uncharacterized protein</fullName>
    </submittedName>
</protein>
<dbReference type="Proteomes" id="UP000018538">
    <property type="component" value="Unassembled WGS sequence"/>
</dbReference>
<dbReference type="EMBL" id="KI635767">
    <property type="protein sequence ID" value="ETB59200.1"/>
    <property type="molecule type" value="Genomic_DNA"/>
</dbReference>
<evidence type="ECO:0000313" key="2">
    <source>
        <dbReference type="EMBL" id="ETB59200.1"/>
    </source>
</evidence>
<name>V7PJN6_PLAYE</name>
<dbReference type="AlphaFoldDB" id="V7PJN6"/>
<feature type="coiled-coil region" evidence="1">
    <location>
        <begin position="346"/>
        <end position="373"/>
    </location>
</feature>
<evidence type="ECO:0000313" key="3">
    <source>
        <dbReference type="Proteomes" id="UP000018538"/>
    </source>
</evidence>
<keyword evidence="1" id="KW-0175">Coiled coil</keyword>
<gene>
    <name evidence="2" type="ORF">YYC_03452</name>
</gene>
<reference evidence="2 3" key="1">
    <citation type="submission" date="2013-11" db="EMBL/GenBank/DDBJ databases">
        <title>The Genome Sequence of Plasmodium yoelii 17X.</title>
        <authorList>
            <consortium name="The Broad Institute Genomics Platform"/>
            <consortium name="The Broad Institute Genome Sequencing Center for Infectious Disease"/>
            <person name="Neafsey D."/>
            <person name="Adams J."/>
            <person name="Walker B."/>
            <person name="Young S.K."/>
            <person name="Zeng Q."/>
            <person name="Gargeya S."/>
            <person name="Fitzgerald M."/>
            <person name="Haas B."/>
            <person name="Abouelleil A."/>
            <person name="Alvarado L."/>
            <person name="Chapman S.B."/>
            <person name="Gainer-Dewar J."/>
            <person name="Goldberg J."/>
            <person name="Griggs A."/>
            <person name="Gujja S."/>
            <person name="Hansen M."/>
            <person name="Howarth C."/>
            <person name="Imamovic A."/>
            <person name="Ireland A."/>
            <person name="Larimer J."/>
            <person name="McCowan C."/>
            <person name="Murphy C."/>
            <person name="Pearson M."/>
            <person name="Poon T.W."/>
            <person name="Priest M."/>
            <person name="Roberts A."/>
            <person name="Saif S."/>
            <person name="Shea T."/>
            <person name="Sykes S."/>
            <person name="Wortman J."/>
            <person name="Nusbaum C."/>
            <person name="Birren B."/>
        </authorList>
    </citation>
    <scope>NUCLEOTIDE SEQUENCE [LARGE SCALE GENOMIC DNA]</scope>
    <source>
        <strain evidence="2 3">17X</strain>
    </source>
</reference>
<organism evidence="2 3">
    <name type="scientific">Plasmodium yoelii 17X</name>
    <dbReference type="NCBI Taxonomy" id="1323249"/>
    <lineage>
        <taxon>Eukaryota</taxon>
        <taxon>Sar</taxon>
        <taxon>Alveolata</taxon>
        <taxon>Apicomplexa</taxon>
        <taxon>Aconoidasida</taxon>
        <taxon>Haemosporida</taxon>
        <taxon>Plasmodiidae</taxon>
        <taxon>Plasmodium</taxon>
        <taxon>Plasmodium (Vinckeia)</taxon>
    </lineage>
</organism>
<sequence length="610" mass="73305">MPFKSYSVFLLYIILFHVLNVICLINKNLFFITNPPKSISHFSRIKSKDIRFKKKIFVKVPFRGIRQKLLLFDKLKNGFFFFKYIQPGKNEKFWESILMNLNEITKVKELVKTTKDIRLEKDDIEKIFQHAILSKINFKIINTISYLIKHFKIDRNTISSVLDIVSKQIKDPKSAEHFLSLYSFLLEDDIALFSIMHIVDFFKSKHKVLETLQNIKAQIYDECANDLVRKKIERYNIFCEKENIKYNLEDGLKKIKLNIQEDDIYFNYDYKYLLKIFEKKTKRYDNIGTVKDEVHIMSDQGKIDEYIDIENHDCLKELKKTYEKLQSFNDSIIEHIESDQDLFYFNDNEHMANKRKKKNINKYEQNNNINETEEDEDEDTIAMQKNIDDYIEKYKRDNNSSVEHLKNIFVEQADIDLKNFLETINLDNNIREENETNMKTLRKSNKHTIENFEGLYENNQNKSREEITNFRLKQLNQSDEALNITNDIFYERMRIKLLYYIQKIEYMKYKHQYEILNERYPINKSEKTILDLLKYGYKIDVSPDVDNSMFKKNVNIEKDKMVDGHHPIISFKQKKYYDFKCPDCGYHIFNTNEEINSSSIQNCPQCSKQI</sequence>
<accession>V7PJN6</accession>
<keyword evidence="3" id="KW-1185">Reference proteome</keyword>